<keyword evidence="2" id="KW-1185">Reference proteome</keyword>
<evidence type="ECO:0000313" key="2">
    <source>
        <dbReference type="Proteomes" id="UP000017246"/>
    </source>
</evidence>
<dbReference type="Proteomes" id="UP000017246">
    <property type="component" value="Unassembled WGS sequence"/>
</dbReference>
<reference evidence="1" key="1">
    <citation type="journal article" date="2013" name="Nature">
        <title>The genomes of four tapeworm species reveal adaptations to parasitism.</title>
        <authorList>
            <person name="Tsai I.J."/>
            <person name="Zarowiecki M."/>
            <person name="Holroyd N."/>
            <person name="Garciarrubio A."/>
            <person name="Sanchez-Flores A."/>
            <person name="Brooks K.L."/>
            <person name="Tracey A."/>
            <person name="Bobes R.J."/>
            <person name="Fragoso G."/>
            <person name="Sciutto E."/>
            <person name="Aslett M."/>
            <person name="Beasley H."/>
            <person name="Bennett H.M."/>
            <person name="Cai J."/>
            <person name="Camicia F."/>
            <person name="Clark R."/>
            <person name="Cucher M."/>
            <person name="De Silva N."/>
            <person name="Day T.A."/>
            <person name="Deplazes P."/>
            <person name="Estrada K."/>
            <person name="Fernandez C."/>
            <person name="Holland P.W."/>
            <person name="Hou J."/>
            <person name="Hu S."/>
            <person name="Huckvale T."/>
            <person name="Hung S.S."/>
            <person name="Kamenetzky L."/>
            <person name="Keane J.A."/>
            <person name="Kiss F."/>
            <person name="Koziol U."/>
            <person name="Lambert O."/>
            <person name="Liu K."/>
            <person name="Luo X."/>
            <person name="Luo Y."/>
            <person name="Macchiaroli N."/>
            <person name="Nichol S."/>
            <person name="Paps J."/>
            <person name="Parkinson J."/>
            <person name="Pouchkina-Stantcheva N."/>
            <person name="Riddiford N."/>
            <person name="Rosenzvit M."/>
            <person name="Salinas G."/>
            <person name="Wasmuth J.D."/>
            <person name="Zamanian M."/>
            <person name="Zheng Y."/>
            <person name="Cai X."/>
            <person name="Soberon X."/>
            <person name="Olson P.D."/>
            <person name="Laclette J.P."/>
            <person name="Brehm K."/>
            <person name="Berriman M."/>
            <person name="Garciarrubio A."/>
            <person name="Bobes R.J."/>
            <person name="Fragoso G."/>
            <person name="Sanchez-Flores A."/>
            <person name="Estrada K."/>
            <person name="Cevallos M.A."/>
            <person name="Morett E."/>
            <person name="Gonzalez V."/>
            <person name="Portillo T."/>
            <person name="Ochoa-Leyva A."/>
            <person name="Jose M.V."/>
            <person name="Sciutto E."/>
            <person name="Landa A."/>
            <person name="Jimenez L."/>
            <person name="Valdes V."/>
            <person name="Carrero J.C."/>
            <person name="Larralde C."/>
            <person name="Morales-Montor J."/>
            <person name="Limon-Lason J."/>
            <person name="Soberon X."/>
            <person name="Laclette J.P."/>
        </authorList>
    </citation>
    <scope>NUCLEOTIDE SEQUENCE [LARGE SCALE GENOMIC DNA]</scope>
</reference>
<sequence length="134" mass="15460">MLQLIPYQFLLKQIRSRRPYNDIQRRRSCALTACCNRSGSLLNHQPANLKNEVVKPTAAVYATARSIAEPTEQERGDEKTSIGSSRVYFCCHKMLYFQDVKQVKVLQFKRSSGNGFYKDSNSDDLLLYNQIVLY</sequence>
<name>A0A068Y128_ECHMU</name>
<evidence type="ECO:0000313" key="1">
    <source>
        <dbReference type="EMBL" id="CDS36793.1"/>
    </source>
</evidence>
<protein>
    <submittedName>
        <fullName evidence="1">Uncharacterized protein</fullName>
    </submittedName>
</protein>
<organism evidence="1 2">
    <name type="scientific">Echinococcus multilocularis</name>
    <name type="common">Fox tapeworm</name>
    <dbReference type="NCBI Taxonomy" id="6211"/>
    <lineage>
        <taxon>Eukaryota</taxon>
        <taxon>Metazoa</taxon>
        <taxon>Spiralia</taxon>
        <taxon>Lophotrochozoa</taxon>
        <taxon>Platyhelminthes</taxon>
        <taxon>Cestoda</taxon>
        <taxon>Eucestoda</taxon>
        <taxon>Cyclophyllidea</taxon>
        <taxon>Taeniidae</taxon>
        <taxon>Echinococcus</taxon>
    </lineage>
</organism>
<gene>
    <name evidence="1" type="ORF">EmuJ_000395800</name>
</gene>
<reference evidence="1" key="2">
    <citation type="submission" date="2015-11" db="EMBL/GenBank/DDBJ databases">
        <authorList>
            <person name="Zhang Y."/>
            <person name="Guo Z."/>
        </authorList>
    </citation>
    <scope>NUCLEOTIDE SEQUENCE</scope>
</reference>
<dbReference type="EMBL" id="LN902849">
    <property type="protein sequence ID" value="CDS36793.1"/>
    <property type="molecule type" value="Genomic_DNA"/>
</dbReference>
<proteinExistence type="predicted"/>
<dbReference type="AlphaFoldDB" id="A0A068Y128"/>
<accession>A0A068Y128</accession>